<feature type="domain" description="Aldehyde dehydrogenase" evidence="4">
    <location>
        <begin position="21"/>
        <end position="148"/>
    </location>
</feature>
<dbReference type="SUPFAM" id="SSF53720">
    <property type="entry name" value="ALDH-like"/>
    <property type="match status" value="1"/>
</dbReference>
<protein>
    <recommendedName>
        <fullName evidence="4">Aldehyde dehydrogenase domain-containing protein</fullName>
    </recommendedName>
</protein>
<gene>
    <name evidence="5" type="ORF">NEOLEDRAFT_1133826</name>
</gene>
<dbReference type="OrthoDB" id="5596991at2759"/>
<dbReference type="GO" id="GO:0004029">
    <property type="term" value="F:aldehyde dehydrogenase (NAD+) activity"/>
    <property type="evidence" value="ECO:0007669"/>
    <property type="project" value="TreeGrafter"/>
</dbReference>
<dbReference type="PANTHER" id="PTHR43570:SF16">
    <property type="entry name" value="ALDEHYDE DEHYDROGENASE TYPE III, ISOFORM Q"/>
    <property type="match status" value="1"/>
</dbReference>
<keyword evidence="3" id="KW-0812">Transmembrane</keyword>
<reference evidence="5 6" key="1">
    <citation type="journal article" date="2016" name="Mol. Biol. Evol.">
        <title>Comparative Genomics of Early-Diverging Mushroom-Forming Fungi Provides Insights into the Origins of Lignocellulose Decay Capabilities.</title>
        <authorList>
            <person name="Nagy L.G."/>
            <person name="Riley R."/>
            <person name="Tritt A."/>
            <person name="Adam C."/>
            <person name="Daum C."/>
            <person name="Floudas D."/>
            <person name="Sun H."/>
            <person name="Yadav J.S."/>
            <person name="Pangilinan J."/>
            <person name="Larsson K.H."/>
            <person name="Matsuura K."/>
            <person name="Barry K."/>
            <person name="Labutti K."/>
            <person name="Kuo R."/>
            <person name="Ohm R.A."/>
            <person name="Bhattacharya S.S."/>
            <person name="Shirouzu T."/>
            <person name="Yoshinaga Y."/>
            <person name="Martin F.M."/>
            <person name="Grigoriev I.V."/>
            <person name="Hibbett D.S."/>
        </authorList>
    </citation>
    <scope>NUCLEOTIDE SEQUENCE [LARGE SCALE GENOMIC DNA]</scope>
    <source>
        <strain evidence="5 6">HHB14362 ss-1</strain>
    </source>
</reference>
<keyword evidence="6" id="KW-1185">Reference proteome</keyword>
<dbReference type="AlphaFoldDB" id="A0A165SNU9"/>
<feature type="transmembrane region" description="Helical" evidence="3">
    <location>
        <begin position="470"/>
        <end position="491"/>
    </location>
</feature>
<evidence type="ECO:0000259" key="4">
    <source>
        <dbReference type="Pfam" id="PF00171"/>
    </source>
</evidence>
<evidence type="ECO:0000256" key="2">
    <source>
        <dbReference type="ARBA" id="ARBA00023002"/>
    </source>
</evidence>
<dbReference type="InterPro" id="IPR015590">
    <property type="entry name" value="Aldehyde_DH_dom"/>
</dbReference>
<evidence type="ECO:0000256" key="1">
    <source>
        <dbReference type="ARBA" id="ARBA00009986"/>
    </source>
</evidence>
<dbReference type="InterPro" id="IPR016162">
    <property type="entry name" value="Ald_DH_N"/>
</dbReference>
<name>A0A165SNU9_9AGAM</name>
<dbReference type="GO" id="GO:0005737">
    <property type="term" value="C:cytoplasm"/>
    <property type="evidence" value="ECO:0007669"/>
    <property type="project" value="TreeGrafter"/>
</dbReference>
<proteinExistence type="inferred from homology"/>
<evidence type="ECO:0000256" key="3">
    <source>
        <dbReference type="SAM" id="Phobius"/>
    </source>
</evidence>
<dbReference type="EMBL" id="KV425572">
    <property type="protein sequence ID" value="KZT25435.1"/>
    <property type="molecule type" value="Genomic_DNA"/>
</dbReference>
<organism evidence="5 6">
    <name type="scientific">Neolentinus lepideus HHB14362 ss-1</name>
    <dbReference type="NCBI Taxonomy" id="1314782"/>
    <lineage>
        <taxon>Eukaryota</taxon>
        <taxon>Fungi</taxon>
        <taxon>Dikarya</taxon>
        <taxon>Basidiomycota</taxon>
        <taxon>Agaricomycotina</taxon>
        <taxon>Agaricomycetes</taxon>
        <taxon>Gloeophyllales</taxon>
        <taxon>Gloeophyllaceae</taxon>
        <taxon>Neolentinus</taxon>
    </lineage>
</organism>
<dbReference type="Gene3D" id="3.40.309.10">
    <property type="entry name" value="Aldehyde Dehydrogenase, Chain A, domain 2"/>
    <property type="match status" value="1"/>
</dbReference>
<dbReference type="Proteomes" id="UP000076761">
    <property type="component" value="Unassembled WGS sequence"/>
</dbReference>
<keyword evidence="3" id="KW-1133">Transmembrane helix</keyword>
<evidence type="ECO:0000313" key="6">
    <source>
        <dbReference type="Proteomes" id="UP000076761"/>
    </source>
</evidence>
<dbReference type="InterPro" id="IPR016163">
    <property type="entry name" value="Ald_DH_C"/>
</dbReference>
<dbReference type="InParanoid" id="A0A165SNU9"/>
<comment type="similarity">
    <text evidence="1">Belongs to the aldehyde dehydrogenase family.</text>
</comment>
<dbReference type="Pfam" id="PF00171">
    <property type="entry name" value="Aldedh"/>
    <property type="match status" value="1"/>
</dbReference>
<dbReference type="InterPro" id="IPR016161">
    <property type="entry name" value="Ald_DH/histidinol_DH"/>
</dbReference>
<dbReference type="STRING" id="1314782.A0A165SNU9"/>
<accession>A0A165SNU9</accession>
<dbReference type="InterPro" id="IPR012394">
    <property type="entry name" value="Aldehyde_DH_NAD(P)"/>
</dbReference>
<keyword evidence="3" id="KW-0472">Membrane</keyword>
<dbReference type="GO" id="GO:0006081">
    <property type="term" value="P:aldehyde metabolic process"/>
    <property type="evidence" value="ECO:0007669"/>
    <property type="project" value="InterPro"/>
</dbReference>
<dbReference type="PANTHER" id="PTHR43570">
    <property type="entry name" value="ALDEHYDE DEHYDROGENASE"/>
    <property type="match status" value="1"/>
</dbReference>
<dbReference type="Gene3D" id="3.40.605.10">
    <property type="entry name" value="Aldehyde Dehydrogenase, Chain A, domain 1"/>
    <property type="match status" value="1"/>
</dbReference>
<keyword evidence="2" id="KW-0560">Oxidoreductase</keyword>
<evidence type="ECO:0000313" key="5">
    <source>
        <dbReference type="EMBL" id="KZT25435.1"/>
    </source>
</evidence>
<sequence length="496" mass="53584">MEQSSAQTFLQLDATFVSGASRPFNWRRKQLQGMHDLIQQHTNDLVAAALKDNRLVRSEVLLELGSVLQSVKTELANIVKASKVSAKSATADVLGLFKQKQRVKDTKNPAGVILITPHWAFPFVTTLGTLVSAYAAGNVAALYIPPSTASAIADILSVLLPKYVDQLSFGILSASQLLKSHLHIIEALPSPSVSALKVGKDSSLSFDIPPAIAGALHGPSTVYVHQSSLSKPGSSARRNEARDIATAIVQSKLAFNGESPMAPWIAYFDDEVYDDIATELVKAVSFIGNGLQSATRAKEAESAKTLVDAVLKDGANALTSGPLYIVEDDVTKISKRNIPPGRVPFLLISRVQSPDTAIDRMQAMPRLSAFYLFTRSNKFRAYITENVYSAVTVTNSIPPSLLVNPLSHTTAIEPVLSRDQAIVSASAPAAMPMSGSDMEAKLLQAIKTAQIKRLDEGPGTRMDFFEQVKLVYRGVQFVTLVGFGLSAWGIYRKFSR</sequence>